<evidence type="ECO:0000256" key="5">
    <source>
        <dbReference type="PROSITE-ProRule" id="PRU01091"/>
    </source>
</evidence>
<dbReference type="SUPFAM" id="SSF48452">
    <property type="entry name" value="TPR-like"/>
    <property type="match status" value="1"/>
</dbReference>
<gene>
    <name evidence="7" type="ORF">AB0I48_31545</name>
</gene>
<reference evidence="7 8" key="1">
    <citation type="submission" date="2024-06" db="EMBL/GenBank/DDBJ databases">
        <title>The Natural Products Discovery Center: Release of the First 8490 Sequenced Strains for Exploring Actinobacteria Biosynthetic Diversity.</title>
        <authorList>
            <person name="Kalkreuter E."/>
            <person name="Kautsar S.A."/>
            <person name="Yang D."/>
            <person name="Bader C.D."/>
            <person name="Teijaro C.N."/>
            <person name="Fluegel L."/>
            <person name="Davis C.M."/>
            <person name="Simpson J.R."/>
            <person name="Lauterbach L."/>
            <person name="Steele A.D."/>
            <person name="Gui C."/>
            <person name="Meng S."/>
            <person name="Li G."/>
            <person name="Viehrig K."/>
            <person name="Ye F."/>
            <person name="Su P."/>
            <person name="Kiefer A.F."/>
            <person name="Nichols A."/>
            <person name="Cepeda A.J."/>
            <person name="Yan W."/>
            <person name="Fan B."/>
            <person name="Jiang Y."/>
            <person name="Adhikari A."/>
            <person name="Zheng C.-J."/>
            <person name="Schuster L."/>
            <person name="Cowan T.M."/>
            <person name="Smanski M.J."/>
            <person name="Chevrette M.G."/>
            <person name="De Carvalho L.P.S."/>
            <person name="Shen B."/>
        </authorList>
    </citation>
    <scope>NUCLEOTIDE SEQUENCE [LARGE SCALE GENOMIC DNA]</scope>
    <source>
        <strain evidence="7 8">NPDC050403</strain>
    </source>
</reference>
<dbReference type="SUPFAM" id="SSF52540">
    <property type="entry name" value="P-loop containing nucleoside triphosphate hydrolases"/>
    <property type="match status" value="1"/>
</dbReference>
<protein>
    <submittedName>
        <fullName evidence="7">BTAD domain-containing putative transcriptional regulator</fullName>
    </submittedName>
</protein>
<dbReference type="Pfam" id="PF13191">
    <property type="entry name" value="AAA_16"/>
    <property type="match status" value="1"/>
</dbReference>
<evidence type="ECO:0000313" key="8">
    <source>
        <dbReference type="Proteomes" id="UP001551695"/>
    </source>
</evidence>
<keyword evidence="2" id="KW-0805">Transcription regulation</keyword>
<dbReference type="CDD" id="cd15831">
    <property type="entry name" value="BTAD"/>
    <property type="match status" value="1"/>
</dbReference>
<dbReference type="Gene3D" id="1.25.40.10">
    <property type="entry name" value="Tetratricopeptide repeat domain"/>
    <property type="match status" value="1"/>
</dbReference>
<dbReference type="Gene3D" id="3.40.50.300">
    <property type="entry name" value="P-loop containing nucleotide triphosphate hydrolases"/>
    <property type="match status" value="1"/>
</dbReference>
<sequence>MRISVLGPIRVEFGAGVADPGTGRQLAVLIRLLAAGGRVVSTDRLIDDLWNGEPPPKALAALQVHVSNLRRILEPDRPPRAPARILVSEQPGYALRLPEHGVDAWEFDALISADADDKADPAARYRRLTTALALWRGDPFGAFAAESWAEAEAARLHALRLSAVEYRAATALELGRADEVAHLLPAECAQHSAREELFRLLALAQYRLGRQADALATLRTVREYLSEELGVDPGPAVRQLEVDILGHSPALVARPAEPEVVTEPRGGDARAGAEHREFAGREAELATLTRTAESVRTSGLRVVWVVAEAGGGKSTFAETLAARLRARGWTAATAHCPEVDGAPAAWAWRELLGELGDGADVADPFDIARAVVTACRDHPDGVLLVVDDVHRADSATLQVLRQTIAWMRQLPVLVVATYRPSEAGAELSATVAALVAVTADRLELAGLSDDGIREVARSAGLDPLDTPTLELLRARTDGNPLFVGELAKWVASRGAREALTSLPGGIRDVLLRRVDRLPAEVGRMLRLASVCGRSTAIDTLLALWTSPGSTDGEDELLDAIDTAAVAGLLTADTDLVVFRHVLIRDALYESIPALRLRRLHWRTMGYLESLPNPDADELAYHAARGATPQTVEHALGHVETAARARFDSEFRADSAPLWRFAVELRDSAGHGEPEAPAADRAALVTALCALVTALAHRGEVSLARSVRARALSLAQRDGDERLALLALTSWRTPRIWTTREQRLADTQMTSAVLAALPGTTGADRVRLLVTAVFEFEGNDTPFTIECATEAARLAREIGDSELSCAALNALAYTALGPDLNTELPAVTEEFLTVAADSGIIVYRAAAHYYRFLAHLSRTDLLSAASEVRFGLETASSGRVGELVVVLSAFDAVLDVLRGDLDQAAGRYADLAARLTAAGLANGAEIGLVGQMVIAWFRGSLAHLVEPLSLSYDYAPQTISWVYVVALLDAGREADARVVADRDHEVGRDFYWTALSVFQARALVRLGMRNRASILYEELRHWSGTVAGLNSASVTFGPMDDVLAELADLLGDTEATTMHRDRAADVREQVAAALAAMVSPR</sequence>
<feature type="DNA-binding region" description="OmpR/PhoB-type" evidence="5">
    <location>
        <begin position="1"/>
        <end position="97"/>
    </location>
</feature>
<dbReference type="Proteomes" id="UP001551695">
    <property type="component" value="Unassembled WGS sequence"/>
</dbReference>
<dbReference type="InterPro" id="IPR051677">
    <property type="entry name" value="AfsR-DnrI-RedD_regulator"/>
</dbReference>
<dbReference type="SMART" id="SM01043">
    <property type="entry name" value="BTAD"/>
    <property type="match status" value="1"/>
</dbReference>
<dbReference type="InterPro" id="IPR027417">
    <property type="entry name" value="P-loop_NTPase"/>
</dbReference>
<evidence type="ECO:0000313" key="7">
    <source>
        <dbReference type="EMBL" id="MEV0712104.1"/>
    </source>
</evidence>
<comment type="caution">
    <text evidence="7">The sequence shown here is derived from an EMBL/GenBank/DDBJ whole genome shotgun (WGS) entry which is preliminary data.</text>
</comment>
<dbReference type="InterPro" id="IPR036388">
    <property type="entry name" value="WH-like_DNA-bd_sf"/>
</dbReference>
<name>A0ABV3G339_9NOCA</name>
<evidence type="ECO:0000259" key="6">
    <source>
        <dbReference type="PROSITE" id="PS51755"/>
    </source>
</evidence>
<dbReference type="InterPro" id="IPR041664">
    <property type="entry name" value="AAA_16"/>
</dbReference>
<feature type="domain" description="OmpR/PhoB-type" evidence="6">
    <location>
        <begin position="1"/>
        <end position="97"/>
    </location>
</feature>
<dbReference type="SUPFAM" id="SSF46894">
    <property type="entry name" value="C-terminal effector domain of the bipartite response regulators"/>
    <property type="match status" value="1"/>
</dbReference>
<keyword evidence="8" id="KW-1185">Reference proteome</keyword>
<proteinExistence type="inferred from homology"/>
<accession>A0ABV3G339</accession>
<dbReference type="InterPro" id="IPR005158">
    <property type="entry name" value="BTAD"/>
</dbReference>
<dbReference type="SMART" id="SM00862">
    <property type="entry name" value="Trans_reg_C"/>
    <property type="match status" value="1"/>
</dbReference>
<dbReference type="Pfam" id="PF00486">
    <property type="entry name" value="Trans_reg_C"/>
    <property type="match status" value="1"/>
</dbReference>
<evidence type="ECO:0000256" key="4">
    <source>
        <dbReference type="ARBA" id="ARBA00023163"/>
    </source>
</evidence>
<dbReference type="PROSITE" id="PS51755">
    <property type="entry name" value="OMPR_PHOB"/>
    <property type="match status" value="1"/>
</dbReference>
<dbReference type="RefSeq" id="WP_357788903.1">
    <property type="nucleotide sequence ID" value="NZ_JBFAKC010000019.1"/>
</dbReference>
<evidence type="ECO:0000256" key="3">
    <source>
        <dbReference type="ARBA" id="ARBA00023125"/>
    </source>
</evidence>
<dbReference type="InterPro" id="IPR001867">
    <property type="entry name" value="OmpR/PhoB-type_DNA-bd"/>
</dbReference>
<dbReference type="InterPro" id="IPR016032">
    <property type="entry name" value="Sig_transdc_resp-reg_C-effctor"/>
</dbReference>
<dbReference type="Pfam" id="PF03704">
    <property type="entry name" value="BTAD"/>
    <property type="match status" value="1"/>
</dbReference>
<dbReference type="PANTHER" id="PTHR35807">
    <property type="entry name" value="TRANSCRIPTIONAL REGULATOR REDD-RELATED"/>
    <property type="match status" value="1"/>
</dbReference>
<keyword evidence="3 5" id="KW-0238">DNA-binding</keyword>
<organism evidence="7 8">
    <name type="scientific">Nocardia aurea</name>
    <dbReference type="NCBI Taxonomy" id="2144174"/>
    <lineage>
        <taxon>Bacteria</taxon>
        <taxon>Bacillati</taxon>
        <taxon>Actinomycetota</taxon>
        <taxon>Actinomycetes</taxon>
        <taxon>Mycobacteriales</taxon>
        <taxon>Nocardiaceae</taxon>
        <taxon>Nocardia</taxon>
    </lineage>
</organism>
<dbReference type="PANTHER" id="PTHR35807:SF1">
    <property type="entry name" value="TRANSCRIPTIONAL REGULATOR REDD"/>
    <property type="match status" value="1"/>
</dbReference>
<comment type="similarity">
    <text evidence="1">Belongs to the AfsR/DnrI/RedD regulatory family.</text>
</comment>
<evidence type="ECO:0000256" key="1">
    <source>
        <dbReference type="ARBA" id="ARBA00005820"/>
    </source>
</evidence>
<keyword evidence="4" id="KW-0804">Transcription</keyword>
<dbReference type="EMBL" id="JBFAKC010000019">
    <property type="protein sequence ID" value="MEV0712104.1"/>
    <property type="molecule type" value="Genomic_DNA"/>
</dbReference>
<dbReference type="Gene3D" id="1.10.10.10">
    <property type="entry name" value="Winged helix-like DNA-binding domain superfamily/Winged helix DNA-binding domain"/>
    <property type="match status" value="1"/>
</dbReference>
<dbReference type="InterPro" id="IPR011990">
    <property type="entry name" value="TPR-like_helical_dom_sf"/>
</dbReference>
<evidence type="ECO:0000256" key="2">
    <source>
        <dbReference type="ARBA" id="ARBA00023015"/>
    </source>
</evidence>